<dbReference type="Proteomes" id="UP000321304">
    <property type="component" value="Unassembled WGS sequence"/>
</dbReference>
<dbReference type="EMBL" id="VITY01000005">
    <property type="protein sequence ID" value="TWC00452.1"/>
    <property type="molecule type" value="Genomic_DNA"/>
</dbReference>
<proteinExistence type="predicted"/>
<sequence length="132" mass="14134">MTSISKTQHLSSGSISPPKLTVHNVEISIRPDIILTAPGKKGAQLVGAVKLHFPKTFPLGEDGGAFASALLQEYGKTYLHSHGEAHGPMCYVIDVGSKKVWPGVKSVVNRMKEIQANCQNITALWPTITSGD</sequence>
<dbReference type="RefSeq" id="WP_208764016.1">
    <property type="nucleotide sequence ID" value="NZ_VITY01000005.1"/>
</dbReference>
<gene>
    <name evidence="1" type="ORF">FBZ93_105249</name>
</gene>
<evidence type="ECO:0000313" key="1">
    <source>
        <dbReference type="EMBL" id="TWC00452.1"/>
    </source>
</evidence>
<keyword evidence="2" id="KW-1185">Reference proteome</keyword>
<comment type="caution">
    <text evidence="1">The sequence shown here is derived from an EMBL/GenBank/DDBJ whole genome shotgun (WGS) entry which is preliminary data.</text>
</comment>
<reference evidence="1 2" key="1">
    <citation type="submission" date="2019-06" db="EMBL/GenBank/DDBJ databases">
        <title>Genomic Encyclopedia of Type Strains, Phase IV (KMG-V): Genome sequencing to study the core and pangenomes of soil and plant-associated prokaryotes.</title>
        <authorList>
            <person name="Whitman W."/>
        </authorList>
    </citation>
    <scope>NUCLEOTIDE SEQUENCE [LARGE SCALE GENOMIC DNA]</scope>
    <source>
        <strain evidence="1 2">BR 10355</strain>
    </source>
</reference>
<evidence type="ECO:0000313" key="2">
    <source>
        <dbReference type="Proteomes" id="UP000321304"/>
    </source>
</evidence>
<name>A0A560LYD4_9BRAD</name>
<organism evidence="1 2">
    <name type="scientific">Bradyrhizobium macuxiense</name>
    <dbReference type="NCBI Taxonomy" id="1755647"/>
    <lineage>
        <taxon>Bacteria</taxon>
        <taxon>Pseudomonadati</taxon>
        <taxon>Pseudomonadota</taxon>
        <taxon>Alphaproteobacteria</taxon>
        <taxon>Hyphomicrobiales</taxon>
        <taxon>Nitrobacteraceae</taxon>
        <taxon>Bradyrhizobium</taxon>
    </lineage>
</organism>
<protein>
    <submittedName>
        <fullName evidence="1">Uncharacterized protein</fullName>
    </submittedName>
</protein>
<accession>A0A560LYD4</accession>
<dbReference type="AlphaFoldDB" id="A0A560LYD4"/>